<dbReference type="Proteomes" id="UP001291999">
    <property type="component" value="Unassembled WGS sequence"/>
</dbReference>
<sequence>MGKAEQTRQRILEAATAEFVAHGLAGARVDRIAATARINKSQLYAHVGNKDALFDAAVAVHVAATVGRVPLTVEDLPGYATRLYDAYLADPSLVRLLTWSRLERRPSGDLFTTPHHDGPALARLHEAQVAGVLVADVDVEDLWSMLIALAGTWAQASLTRTADPGDPGSLHRRRREALAATVARAFVR</sequence>
<accession>A0ABU5KD47</accession>
<reference evidence="4 5" key="1">
    <citation type="submission" date="2023-11" db="EMBL/GenBank/DDBJ databases">
        <title>Novel species in genus Nocardioides.</title>
        <authorList>
            <person name="Zhou H."/>
        </authorList>
    </citation>
    <scope>NUCLEOTIDE SEQUENCE [LARGE SCALE GENOMIC DNA]</scope>
    <source>
        <strain evidence="4 5">S-58</strain>
    </source>
</reference>
<dbReference type="InterPro" id="IPR001647">
    <property type="entry name" value="HTH_TetR"/>
</dbReference>
<evidence type="ECO:0000256" key="1">
    <source>
        <dbReference type="ARBA" id="ARBA00023125"/>
    </source>
</evidence>
<gene>
    <name evidence="4" type="ORF">SFC79_13985</name>
</gene>
<dbReference type="PROSITE" id="PS50977">
    <property type="entry name" value="HTH_TETR_2"/>
    <property type="match status" value="1"/>
</dbReference>
<feature type="domain" description="HTH tetR-type" evidence="3">
    <location>
        <begin position="5"/>
        <end position="65"/>
    </location>
</feature>
<comment type="caution">
    <text evidence="4">The sequence shown here is derived from an EMBL/GenBank/DDBJ whole genome shotgun (WGS) entry which is preliminary data.</text>
</comment>
<dbReference type="Gene3D" id="1.10.357.10">
    <property type="entry name" value="Tetracycline Repressor, domain 2"/>
    <property type="match status" value="1"/>
</dbReference>
<feature type="DNA-binding region" description="H-T-H motif" evidence="2">
    <location>
        <begin position="28"/>
        <end position="47"/>
    </location>
</feature>
<dbReference type="Pfam" id="PF17926">
    <property type="entry name" value="TetR_C_21"/>
    <property type="match status" value="1"/>
</dbReference>
<keyword evidence="1 2" id="KW-0238">DNA-binding</keyword>
<dbReference type="PRINTS" id="PR00455">
    <property type="entry name" value="HTHTETR"/>
</dbReference>
<dbReference type="RefSeq" id="WP_322424818.1">
    <property type="nucleotide sequence ID" value="NZ_JAXQPW010000005.1"/>
</dbReference>
<dbReference type="InterPro" id="IPR036271">
    <property type="entry name" value="Tet_transcr_reg_TetR-rel_C_sf"/>
</dbReference>
<dbReference type="EMBL" id="JAXQPW010000005">
    <property type="protein sequence ID" value="MDZ5662881.1"/>
    <property type="molecule type" value="Genomic_DNA"/>
</dbReference>
<evidence type="ECO:0000313" key="4">
    <source>
        <dbReference type="EMBL" id="MDZ5662881.1"/>
    </source>
</evidence>
<protein>
    <submittedName>
        <fullName evidence="4">TetR family transcriptional regulator</fullName>
    </submittedName>
</protein>
<organism evidence="4 5">
    <name type="scientific">Nocardioides renjunii</name>
    <dbReference type="NCBI Taxonomy" id="3095075"/>
    <lineage>
        <taxon>Bacteria</taxon>
        <taxon>Bacillati</taxon>
        <taxon>Actinomycetota</taxon>
        <taxon>Actinomycetes</taxon>
        <taxon>Propionibacteriales</taxon>
        <taxon>Nocardioidaceae</taxon>
        <taxon>Nocardioides</taxon>
    </lineage>
</organism>
<evidence type="ECO:0000313" key="5">
    <source>
        <dbReference type="Proteomes" id="UP001291999"/>
    </source>
</evidence>
<dbReference type="PANTHER" id="PTHR30328:SF54">
    <property type="entry name" value="HTH-TYPE TRANSCRIPTIONAL REPRESSOR SCO4008"/>
    <property type="match status" value="1"/>
</dbReference>
<dbReference type="InterPro" id="IPR041467">
    <property type="entry name" value="Sco4008_C"/>
</dbReference>
<dbReference type="PANTHER" id="PTHR30328">
    <property type="entry name" value="TRANSCRIPTIONAL REPRESSOR"/>
    <property type="match status" value="1"/>
</dbReference>
<evidence type="ECO:0000259" key="3">
    <source>
        <dbReference type="PROSITE" id="PS50977"/>
    </source>
</evidence>
<dbReference type="SUPFAM" id="SSF48498">
    <property type="entry name" value="Tetracyclin repressor-like, C-terminal domain"/>
    <property type="match status" value="1"/>
</dbReference>
<keyword evidence="5" id="KW-1185">Reference proteome</keyword>
<proteinExistence type="predicted"/>
<dbReference type="InterPro" id="IPR009057">
    <property type="entry name" value="Homeodomain-like_sf"/>
</dbReference>
<name>A0ABU5KD47_9ACTN</name>
<evidence type="ECO:0000256" key="2">
    <source>
        <dbReference type="PROSITE-ProRule" id="PRU00335"/>
    </source>
</evidence>
<dbReference type="InterPro" id="IPR050109">
    <property type="entry name" value="HTH-type_TetR-like_transc_reg"/>
</dbReference>
<dbReference type="SUPFAM" id="SSF46689">
    <property type="entry name" value="Homeodomain-like"/>
    <property type="match status" value="1"/>
</dbReference>
<dbReference type="Pfam" id="PF00440">
    <property type="entry name" value="TetR_N"/>
    <property type="match status" value="1"/>
</dbReference>